<organism evidence="10 11">
    <name type="scientific">Luteimicrobium subarcticum</name>
    <dbReference type="NCBI Taxonomy" id="620910"/>
    <lineage>
        <taxon>Bacteria</taxon>
        <taxon>Bacillati</taxon>
        <taxon>Actinomycetota</taxon>
        <taxon>Actinomycetes</taxon>
        <taxon>Micrococcales</taxon>
        <taxon>Luteimicrobium</taxon>
    </lineage>
</organism>
<dbReference type="AlphaFoldDB" id="A0A2M8W1Q5"/>
<feature type="transmembrane region" description="Helical" evidence="7">
    <location>
        <begin position="127"/>
        <end position="145"/>
    </location>
</feature>
<dbReference type="OrthoDB" id="9805974at2"/>
<dbReference type="PANTHER" id="PTHR30193">
    <property type="entry name" value="ABC TRANSPORTER PERMEASE PROTEIN"/>
    <property type="match status" value="1"/>
</dbReference>
<evidence type="ECO:0000256" key="2">
    <source>
        <dbReference type="ARBA" id="ARBA00022448"/>
    </source>
</evidence>
<comment type="similarity">
    <text evidence="7">Belongs to the binding-protein-dependent transport system permease family.</text>
</comment>
<evidence type="ECO:0000313" key="11">
    <source>
        <dbReference type="Proteomes" id="UP000231586"/>
    </source>
</evidence>
<comment type="subcellular location">
    <subcellularLocation>
        <location evidence="1 7">Cell membrane</location>
        <topology evidence="1 7">Multi-pass membrane protein</topology>
    </subcellularLocation>
</comment>
<feature type="transmembrane region" description="Helical" evidence="7">
    <location>
        <begin position="226"/>
        <end position="248"/>
    </location>
</feature>
<sequence>MSAITELRSMKRKRGTPATKTSTNLRRSDGKAAAVFLAPWFLGLVTVTLFPLVASLYLSFTKYDLLSSPQWVGFQNFVDLFHDERIWQSLKVTMLYVVTSVPLQLGVALLVAVLLNQGMKGLAFYRSVIYLPSLMGGSVAIAILWREIFGEEGLLNKFLALFGIHGTGWVSNPDTALWTIVLLHVWTFGSPMIIFLAGLRQIPDMYYEASQLDGASRWRQFRSITLPLLSPIIFFNLVMQVITAFQAFTQAYVVSGGTGGPSDSTLFYTLYLYQEGFSNLHMGYASAMAWVLVLIILALTGLNFWLSKFWVFYGD</sequence>
<keyword evidence="3" id="KW-1003">Cell membrane</keyword>
<evidence type="ECO:0000313" key="10">
    <source>
        <dbReference type="EMBL" id="PJI84850.1"/>
    </source>
</evidence>
<keyword evidence="5 7" id="KW-1133">Transmembrane helix</keyword>
<evidence type="ECO:0000259" key="9">
    <source>
        <dbReference type="PROSITE" id="PS50928"/>
    </source>
</evidence>
<name>A0A2M8W1Q5_9MICO</name>
<dbReference type="InterPro" id="IPR000515">
    <property type="entry name" value="MetI-like"/>
</dbReference>
<dbReference type="Gene3D" id="1.10.3720.10">
    <property type="entry name" value="MetI-like"/>
    <property type="match status" value="1"/>
</dbReference>
<evidence type="ECO:0000256" key="5">
    <source>
        <dbReference type="ARBA" id="ARBA00022989"/>
    </source>
</evidence>
<protein>
    <submittedName>
        <fullName evidence="10">Carbohydrate ABC transporter membrane protein 1 (CUT1 family)</fullName>
    </submittedName>
</protein>
<feature type="region of interest" description="Disordered" evidence="8">
    <location>
        <begin position="1"/>
        <end position="25"/>
    </location>
</feature>
<keyword evidence="11" id="KW-1185">Reference proteome</keyword>
<dbReference type="InterPro" id="IPR035906">
    <property type="entry name" value="MetI-like_sf"/>
</dbReference>
<dbReference type="PANTHER" id="PTHR30193:SF1">
    <property type="entry name" value="ABC TRANSPORTER PERMEASE PROTEIN YESP-RELATED"/>
    <property type="match status" value="1"/>
</dbReference>
<comment type="caution">
    <text evidence="10">The sequence shown here is derived from an EMBL/GenBank/DDBJ whole genome shotgun (WGS) entry which is preliminary data.</text>
</comment>
<proteinExistence type="inferred from homology"/>
<gene>
    <name evidence="10" type="ORF">CLV34_3095</name>
</gene>
<dbReference type="RefSeq" id="WP_100351194.1">
    <property type="nucleotide sequence ID" value="NZ_PGTZ01000013.1"/>
</dbReference>
<keyword evidence="2 7" id="KW-0813">Transport</keyword>
<dbReference type="EMBL" id="PGTZ01000013">
    <property type="protein sequence ID" value="PJI84850.1"/>
    <property type="molecule type" value="Genomic_DNA"/>
</dbReference>
<feature type="transmembrane region" description="Helical" evidence="7">
    <location>
        <begin position="34"/>
        <end position="58"/>
    </location>
</feature>
<feature type="transmembrane region" description="Helical" evidence="7">
    <location>
        <begin position="94"/>
        <end position="115"/>
    </location>
</feature>
<evidence type="ECO:0000256" key="7">
    <source>
        <dbReference type="RuleBase" id="RU363032"/>
    </source>
</evidence>
<evidence type="ECO:0000256" key="6">
    <source>
        <dbReference type="ARBA" id="ARBA00023136"/>
    </source>
</evidence>
<dbReference type="InterPro" id="IPR051393">
    <property type="entry name" value="ABC_transporter_permease"/>
</dbReference>
<reference evidence="10 11" key="1">
    <citation type="submission" date="2017-11" db="EMBL/GenBank/DDBJ databases">
        <title>Genomic Encyclopedia of Archaeal and Bacterial Type Strains, Phase II (KMG-II): From Individual Species to Whole Genera.</title>
        <authorList>
            <person name="Goeker M."/>
        </authorList>
    </citation>
    <scope>NUCLEOTIDE SEQUENCE [LARGE SCALE GENOMIC DNA]</scope>
    <source>
        <strain evidence="10 11">DSM 22413</strain>
    </source>
</reference>
<evidence type="ECO:0000256" key="1">
    <source>
        <dbReference type="ARBA" id="ARBA00004651"/>
    </source>
</evidence>
<feature type="domain" description="ABC transmembrane type-1" evidence="9">
    <location>
        <begin position="90"/>
        <end position="303"/>
    </location>
</feature>
<dbReference type="CDD" id="cd06261">
    <property type="entry name" value="TM_PBP2"/>
    <property type="match status" value="1"/>
</dbReference>
<keyword evidence="4 7" id="KW-0812">Transmembrane</keyword>
<dbReference type="GO" id="GO:0005886">
    <property type="term" value="C:plasma membrane"/>
    <property type="evidence" value="ECO:0007669"/>
    <property type="project" value="UniProtKB-SubCell"/>
</dbReference>
<evidence type="ECO:0000256" key="3">
    <source>
        <dbReference type="ARBA" id="ARBA00022475"/>
    </source>
</evidence>
<dbReference type="PROSITE" id="PS50928">
    <property type="entry name" value="ABC_TM1"/>
    <property type="match status" value="1"/>
</dbReference>
<dbReference type="GO" id="GO:0055085">
    <property type="term" value="P:transmembrane transport"/>
    <property type="evidence" value="ECO:0007669"/>
    <property type="project" value="InterPro"/>
</dbReference>
<dbReference type="SUPFAM" id="SSF161098">
    <property type="entry name" value="MetI-like"/>
    <property type="match status" value="1"/>
</dbReference>
<feature type="transmembrane region" description="Helical" evidence="7">
    <location>
        <begin position="287"/>
        <end position="306"/>
    </location>
</feature>
<dbReference type="SUPFAM" id="SSF160964">
    <property type="entry name" value="MalF N-terminal region-like"/>
    <property type="match status" value="1"/>
</dbReference>
<evidence type="ECO:0000256" key="4">
    <source>
        <dbReference type="ARBA" id="ARBA00022692"/>
    </source>
</evidence>
<keyword evidence="6 7" id="KW-0472">Membrane</keyword>
<evidence type="ECO:0000256" key="8">
    <source>
        <dbReference type="SAM" id="MobiDB-lite"/>
    </source>
</evidence>
<dbReference type="Proteomes" id="UP000231586">
    <property type="component" value="Unassembled WGS sequence"/>
</dbReference>
<accession>A0A2M8W1Q5</accession>
<feature type="transmembrane region" description="Helical" evidence="7">
    <location>
        <begin position="176"/>
        <end position="199"/>
    </location>
</feature>
<dbReference type="Pfam" id="PF00528">
    <property type="entry name" value="BPD_transp_1"/>
    <property type="match status" value="1"/>
</dbReference>